<organism evidence="1 2">
    <name type="scientific">Actinia tenebrosa</name>
    <name type="common">Australian red waratah sea anemone</name>
    <dbReference type="NCBI Taxonomy" id="6105"/>
    <lineage>
        <taxon>Eukaryota</taxon>
        <taxon>Metazoa</taxon>
        <taxon>Cnidaria</taxon>
        <taxon>Anthozoa</taxon>
        <taxon>Hexacorallia</taxon>
        <taxon>Actiniaria</taxon>
        <taxon>Actiniidae</taxon>
        <taxon>Actinia</taxon>
    </lineage>
</organism>
<evidence type="ECO:0000313" key="2">
    <source>
        <dbReference type="RefSeq" id="XP_031564725.1"/>
    </source>
</evidence>
<dbReference type="AlphaFoldDB" id="A0A6P8IET7"/>
<gene>
    <name evidence="2" type="primary">LOC116300092</name>
</gene>
<accession>A0A6P8IET7</accession>
<dbReference type="RefSeq" id="XP_031564725.1">
    <property type="nucleotide sequence ID" value="XM_031708865.1"/>
</dbReference>
<evidence type="ECO:0000313" key="1">
    <source>
        <dbReference type="Proteomes" id="UP000515163"/>
    </source>
</evidence>
<reference evidence="2" key="1">
    <citation type="submission" date="2025-08" db="UniProtKB">
        <authorList>
            <consortium name="RefSeq"/>
        </authorList>
    </citation>
    <scope>IDENTIFICATION</scope>
    <source>
        <tissue evidence="2">Tentacle</tissue>
    </source>
</reference>
<dbReference type="OrthoDB" id="5955598at2759"/>
<dbReference type="GeneID" id="116300092"/>
<keyword evidence="1" id="KW-1185">Reference proteome</keyword>
<sequence length="76" mass="8206">MFHHCVQSLGLTDVVLCSTIRKIAVMGTFIFAKVRGYSILAHWSLNGTEQGLSSIGLQRIIVSSTGSPNKVPVYGL</sequence>
<name>A0A6P8IET7_ACTTE</name>
<protein>
    <submittedName>
        <fullName evidence="2">Uncharacterized protein LOC116300092 isoform X3</fullName>
    </submittedName>
</protein>
<dbReference type="Proteomes" id="UP000515163">
    <property type="component" value="Unplaced"/>
</dbReference>
<proteinExistence type="predicted"/>